<dbReference type="SUPFAM" id="SSF48371">
    <property type="entry name" value="ARM repeat"/>
    <property type="match status" value="1"/>
</dbReference>
<dbReference type="Gene3D" id="1.25.10.10">
    <property type="entry name" value="Leucine-rich Repeat Variant"/>
    <property type="match status" value="1"/>
</dbReference>
<proteinExistence type="predicted"/>
<keyword evidence="3" id="KW-1185">Reference proteome</keyword>
<reference evidence="2 3" key="1">
    <citation type="journal article" date="2011" name="Genome Res.">
        <title>Phylogeny-wide analysis of social amoeba genomes highlights ancient origins for complex intercellular communication.</title>
        <authorList>
            <person name="Heidel A.J."/>
            <person name="Lawal H.M."/>
            <person name="Felder M."/>
            <person name="Schilde C."/>
            <person name="Helps N.R."/>
            <person name="Tunggal B."/>
            <person name="Rivero F."/>
            <person name="John U."/>
            <person name="Schleicher M."/>
            <person name="Eichinger L."/>
            <person name="Platzer M."/>
            <person name="Noegel A.A."/>
            <person name="Schaap P."/>
            <person name="Gloeckner G."/>
        </authorList>
    </citation>
    <scope>NUCLEOTIDE SEQUENCE [LARGE SCALE GENOMIC DNA]</scope>
    <source>
        <strain evidence="3">ATCC 26659 / Pp 5 / PN500</strain>
    </source>
</reference>
<feature type="domain" description="F-box" evidence="1">
    <location>
        <begin position="42"/>
        <end position="88"/>
    </location>
</feature>
<name>D3AZD0_HETP5</name>
<protein>
    <recommendedName>
        <fullName evidence="1">F-box domain-containing protein</fullName>
    </recommendedName>
</protein>
<dbReference type="Pfam" id="PF12937">
    <property type="entry name" value="F-box-like"/>
    <property type="match status" value="1"/>
</dbReference>
<dbReference type="Proteomes" id="UP000001396">
    <property type="component" value="Unassembled WGS sequence"/>
</dbReference>
<dbReference type="InterPro" id="IPR016024">
    <property type="entry name" value="ARM-type_fold"/>
</dbReference>
<dbReference type="EMBL" id="ADBJ01000007">
    <property type="protein sequence ID" value="EFA85513.1"/>
    <property type="molecule type" value="Genomic_DNA"/>
</dbReference>
<dbReference type="InterPro" id="IPR036047">
    <property type="entry name" value="F-box-like_dom_sf"/>
</dbReference>
<dbReference type="InterPro" id="IPR011989">
    <property type="entry name" value="ARM-like"/>
</dbReference>
<gene>
    <name evidence="2" type="ORF">PPL_01470</name>
</gene>
<dbReference type="Gene3D" id="1.20.1280.50">
    <property type="match status" value="1"/>
</dbReference>
<organism evidence="2 3">
    <name type="scientific">Heterostelium pallidum (strain ATCC 26659 / Pp 5 / PN500)</name>
    <name type="common">Cellular slime mold</name>
    <name type="synonym">Polysphondylium pallidum</name>
    <dbReference type="NCBI Taxonomy" id="670386"/>
    <lineage>
        <taxon>Eukaryota</taxon>
        <taxon>Amoebozoa</taxon>
        <taxon>Evosea</taxon>
        <taxon>Eumycetozoa</taxon>
        <taxon>Dictyostelia</taxon>
        <taxon>Acytosteliales</taxon>
        <taxon>Acytosteliaceae</taxon>
        <taxon>Heterostelium</taxon>
    </lineage>
</organism>
<evidence type="ECO:0000259" key="1">
    <source>
        <dbReference type="PROSITE" id="PS50181"/>
    </source>
</evidence>
<dbReference type="InterPro" id="IPR001810">
    <property type="entry name" value="F-box_dom"/>
</dbReference>
<comment type="caution">
    <text evidence="2">The sequence shown here is derived from an EMBL/GenBank/DDBJ whole genome shotgun (WGS) entry which is preliminary data.</text>
</comment>
<dbReference type="RefSeq" id="XP_020437621.1">
    <property type="nucleotide sequence ID" value="XM_020572478.1"/>
</dbReference>
<dbReference type="CDD" id="cd09917">
    <property type="entry name" value="F-box_SF"/>
    <property type="match status" value="1"/>
</dbReference>
<dbReference type="GeneID" id="31356998"/>
<evidence type="ECO:0000313" key="2">
    <source>
        <dbReference type="EMBL" id="EFA85513.1"/>
    </source>
</evidence>
<dbReference type="InParanoid" id="D3AZD0"/>
<dbReference type="AlphaFoldDB" id="D3AZD0"/>
<accession>D3AZD0</accession>
<evidence type="ECO:0000313" key="3">
    <source>
        <dbReference type="Proteomes" id="UP000001396"/>
    </source>
</evidence>
<dbReference type="PROSITE" id="PS50181">
    <property type="entry name" value="FBOX"/>
    <property type="match status" value="1"/>
</dbReference>
<dbReference type="SUPFAM" id="SSF81383">
    <property type="entry name" value="F-box domain"/>
    <property type="match status" value="1"/>
</dbReference>
<sequence length="423" mass="49182">MISLFKNFKKINKSTSTSPLIYLNGNKNYNFRDNLLTGSQLNHEIFNIPLEVLSSILLFLEPRELINLSESCKLFNFYLNNSWIWNQLLEKSLPIQNDSIVGIEWLNNNTSIVKSLLFLHSKRNRNLDDSVEKDSRIVNLIFKTITERRSNFKLVEGLLTILNNFFQSNPNTTISISTIMDLISFYNSNLELLKLSFNIFNNLIKGNNENYNIIVDNLKILIRVVSENIGDAELHYNSILLISKIIEDKEAINTFGSNGGLSLVLKIAQSHKENKFFQSMFTFILYKTIISYNIKFKENYIVVNLIQILKRFNLENTILMNGLLTLVFLSNSRFFIQTFKKQGIISFTLSSIQIHFDNPRIVEYCLKILTNMTYNCAKCCKKVLKEDGLPILLQTMKIDHQNIRFFSNKTIFNTLYYSKTKII</sequence>